<evidence type="ECO:0000313" key="2">
    <source>
        <dbReference type="Proteomes" id="UP000822476"/>
    </source>
</evidence>
<dbReference type="PANTHER" id="PTHR47331">
    <property type="entry name" value="PHD-TYPE DOMAIN-CONTAINING PROTEIN"/>
    <property type="match status" value="1"/>
</dbReference>
<dbReference type="OrthoDB" id="5989194at2759"/>
<reference evidence="1" key="1">
    <citation type="submission" date="2019-07" db="EMBL/GenBank/DDBJ databases">
        <title>Annotation for the trematode Paragonimus miyazaki's.</title>
        <authorList>
            <person name="Choi Y.-J."/>
        </authorList>
    </citation>
    <scope>NUCLEOTIDE SEQUENCE</scope>
    <source>
        <strain evidence="1">Japan</strain>
    </source>
</reference>
<sequence length="174" mass="20163">MEQGCNKCIDVQSYVNSLPDRAPSTKPTEPVLRIRSEHHRDSRSISELGNLRSICMGLPRKELKKFCGNPMNYWRFIRSFMSSVDRYTDDFANRLSYLNEYRDWEALDAIKGCTVPESGYNKAISILQRRFGQPYCIARFYIRSLPAGCNLKQDDANDLTDLAEKMKMFPSTLR</sequence>
<accession>A0A8S9Z8Q6</accession>
<dbReference type="Pfam" id="PF03564">
    <property type="entry name" value="DUF1759"/>
    <property type="match status" value="1"/>
</dbReference>
<dbReference type="EMBL" id="JTDE01001159">
    <property type="protein sequence ID" value="KAF7259527.1"/>
    <property type="molecule type" value="Genomic_DNA"/>
</dbReference>
<evidence type="ECO:0000313" key="1">
    <source>
        <dbReference type="EMBL" id="KAF7259527.1"/>
    </source>
</evidence>
<protein>
    <submittedName>
        <fullName evidence="1">Uncharacterized protein</fullName>
    </submittedName>
</protein>
<gene>
    <name evidence="1" type="ORF">EG68_03374</name>
</gene>
<dbReference type="InterPro" id="IPR005312">
    <property type="entry name" value="DUF1759"/>
</dbReference>
<dbReference type="AlphaFoldDB" id="A0A8S9Z8Q6"/>
<keyword evidence="2" id="KW-1185">Reference proteome</keyword>
<comment type="caution">
    <text evidence="1">The sequence shown here is derived from an EMBL/GenBank/DDBJ whole genome shotgun (WGS) entry which is preliminary data.</text>
</comment>
<proteinExistence type="predicted"/>
<organism evidence="1 2">
    <name type="scientific">Paragonimus skrjabini miyazakii</name>
    <dbReference type="NCBI Taxonomy" id="59628"/>
    <lineage>
        <taxon>Eukaryota</taxon>
        <taxon>Metazoa</taxon>
        <taxon>Spiralia</taxon>
        <taxon>Lophotrochozoa</taxon>
        <taxon>Platyhelminthes</taxon>
        <taxon>Trematoda</taxon>
        <taxon>Digenea</taxon>
        <taxon>Plagiorchiida</taxon>
        <taxon>Troglotremata</taxon>
        <taxon>Troglotrematidae</taxon>
        <taxon>Paragonimus</taxon>
    </lineage>
</organism>
<name>A0A8S9Z8Q6_9TREM</name>
<dbReference type="Proteomes" id="UP000822476">
    <property type="component" value="Unassembled WGS sequence"/>
</dbReference>